<evidence type="ECO:0000313" key="1">
    <source>
        <dbReference type="EMBL" id="WKN35275.1"/>
    </source>
</evidence>
<gene>
    <name evidence="1" type="ORF">K4G66_23125</name>
</gene>
<name>A0AA49JFN8_9BACT</name>
<dbReference type="PANTHER" id="PTHR43739">
    <property type="entry name" value="XYLOGLUCANASE (EUROFUNG)"/>
    <property type="match status" value="1"/>
</dbReference>
<organism evidence="1">
    <name type="scientific">Roseihalotalea indica</name>
    <dbReference type="NCBI Taxonomy" id="2867963"/>
    <lineage>
        <taxon>Bacteria</taxon>
        <taxon>Pseudomonadati</taxon>
        <taxon>Bacteroidota</taxon>
        <taxon>Cytophagia</taxon>
        <taxon>Cytophagales</taxon>
        <taxon>Catalimonadaceae</taxon>
        <taxon>Roseihalotalea</taxon>
    </lineage>
</organism>
<dbReference type="Gene3D" id="2.130.10.10">
    <property type="entry name" value="YVTN repeat-like/Quinoprotein amine dehydrogenase"/>
    <property type="match status" value="1"/>
</dbReference>
<sequence length="361" mass="40543">MADSILVGTAKGLVQYQKGSGGDWKEAQVYFQGFDVSLLYVDKRINRWWVGLSHKHWGEKLHFSDDAGTTWQETAVPTLHNESLPTGKPAKLRQLWCMQQGGDDQPDTLWLGTDPGALFKSEDQGESFHLVRGLWDHPSRQQPGQWFGAGSDTPFIHSIVVDPQDSHHVYVAVSCAGVFETTDGGHHWHPRNQGLVAAYLPNPEVEVGHDPHCLLMPRQYPNVLWQQNHCGIYYSENGGIQWQEVSDASGIPYYGFALAVDDKDPRRAWVIPAESDAQRVAAGLALRVFQTNNQGRSWESVSDGLPQQQAFDLVLRQAFAKQNKLMVFGTNNGNLYLSDTERIHWRTISYTLPKVNSVIII</sequence>
<proteinExistence type="predicted"/>
<dbReference type="PANTHER" id="PTHR43739:SF5">
    <property type="entry name" value="EXO-ALPHA-SIALIDASE"/>
    <property type="match status" value="1"/>
</dbReference>
<dbReference type="GO" id="GO:0016787">
    <property type="term" value="F:hydrolase activity"/>
    <property type="evidence" value="ECO:0007669"/>
    <property type="project" value="UniProtKB-KW"/>
</dbReference>
<dbReference type="InterPro" id="IPR052025">
    <property type="entry name" value="Xyloglucanase_GH74"/>
</dbReference>
<protein>
    <submittedName>
        <fullName evidence="1">Glycosyl hydrolase</fullName>
    </submittedName>
</protein>
<dbReference type="SUPFAM" id="SSF110296">
    <property type="entry name" value="Oligoxyloglucan reducing end-specific cellobiohydrolase"/>
    <property type="match status" value="1"/>
</dbReference>
<dbReference type="GO" id="GO:0010411">
    <property type="term" value="P:xyloglucan metabolic process"/>
    <property type="evidence" value="ECO:0007669"/>
    <property type="project" value="TreeGrafter"/>
</dbReference>
<dbReference type="EMBL" id="CP120682">
    <property type="protein sequence ID" value="WKN35275.1"/>
    <property type="molecule type" value="Genomic_DNA"/>
</dbReference>
<reference evidence="1" key="2">
    <citation type="journal article" date="2024" name="Antonie Van Leeuwenhoek">
        <title>Roseihalotalea indica gen. nov., sp. nov., a halophilic Bacteroidetes from mesopelagic Southwest Indian Ocean with higher carbohydrate metabolic potential.</title>
        <authorList>
            <person name="Chen B."/>
            <person name="Zhang M."/>
            <person name="Lin D."/>
            <person name="Ye J."/>
            <person name="Tang K."/>
        </authorList>
    </citation>
    <scope>NUCLEOTIDE SEQUENCE</scope>
    <source>
        <strain evidence="1">TK19036</strain>
    </source>
</reference>
<keyword evidence="1" id="KW-0378">Hydrolase</keyword>
<dbReference type="CDD" id="cd15482">
    <property type="entry name" value="Sialidase_non-viral"/>
    <property type="match status" value="1"/>
</dbReference>
<accession>A0AA49JFN8</accession>
<reference evidence="1" key="1">
    <citation type="journal article" date="2023" name="Comput. Struct. Biotechnol. J.">
        <title>Discovery of a novel marine Bacteroidetes with a rich repertoire of carbohydrate-active enzymes.</title>
        <authorList>
            <person name="Chen B."/>
            <person name="Liu G."/>
            <person name="Chen Q."/>
            <person name="Wang H."/>
            <person name="Liu L."/>
            <person name="Tang K."/>
        </authorList>
    </citation>
    <scope>NUCLEOTIDE SEQUENCE</scope>
    <source>
        <strain evidence="1">TK19036</strain>
    </source>
</reference>
<dbReference type="InterPro" id="IPR015943">
    <property type="entry name" value="WD40/YVTN_repeat-like_dom_sf"/>
</dbReference>
<dbReference type="AlphaFoldDB" id="A0AA49JFN8"/>